<reference evidence="2" key="1">
    <citation type="journal article" date="2009" name="Environ. Microbiol.">
        <title>Contribution of mobile genetic elements to Desulfovibrio vulgaris genome plasticity.</title>
        <authorList>
            <person name="Walker C.B."/>
            <person name="Stolyar S."/>
            <person name="Chivian D."/>
            <person name="Pinel N."/>
            <person name="Gabster J.A."/>
            <person name="Dehal P.S."/>
            <person name="He Z."/>
            <person name="Yang Z.K."/>
            <person name="Yen H.C."/>
            <person name="Zhou J."/>
            <person name="Wall J.D."/>
            <person name="Hazen T.C."/>
            <person name="Arkin A.P."/>
            <person name="Stahl D.A."/>
        </authorList>
    </citation>
    <scope>NUCLEOTIDE SEQUENCE [LARGE SCALE GENOMIC DNA]</scope>
    <source>
        <strain evidence="2">DP4</strain>
    </source>
</reference>
<dbReference type="Proteomes" id="UP000009173">
    <property type="component" value="Chromosome"/>
</dbReference>
<protein>
    <submittedName>
        <fullName evidence="1">Uncharacterized protein</fullName>
    </submittedName>
</protein>
<dbReference type="KEGG" id="dvl:Dvul_1061"/>
<dbReference type="EMBL" id="CP000527">
    <property type="protein sequence ID" value="ABM28081.1"/>
    <property type="molecule type" value="Genomic_DNA"/>
</dbReference>
<evidence type="ECO:0000313" key="2">
    <source>
        <dbReference type="Proteomes" id="UP000009173"/>
    </source>
</evidence>
<accession>A0A0H3A7E4</accession>
<dbReference type="HOGENOM" id="CLU_2698707_0_0_7"/>
<organism evidence="1 2">
    <name type="scientific">Nitratidesulfovibrio vulgaris (strain DP4)</name>
    <name type="common">Desulfovibrio vulgaris</name>
    <dbReference type="NCBI Taxonomy" id="391774"/>
    <lineage>
        <taxon>Bacteria</taxon>
        <taxon>Pseudomonadati</taxon>
        <taxon>Thermodesulfobacteriota</taxon>
        <taxon>Desulfovibrionia</taxon>
        <taxon>Desulfovibrionales</taxon>
        <taxon>Desulfovibrionaceae</taxon>
        <taxon>Nitratidesulfovibrio</taxon>
    </lineage>
</organism>
<evidence type="ECO:0000313" key="1">
    <source>
        <dbReference type="EMBL" id="ABM28081.1"/>
    </source>
</evidence>
<dbReference type="AlphaFoldDB" id="A0A0H3A7E4"/>
<proteinExistence type="predicted"/>
<name>A0A0H3A7E4_NITV4</name>
<gene>
    <name evidence="1" type="ordered locus">Dvul_1061</name>
</gene>
<sequence>MSIWTEEELLRHIGLYKSALEDLATAEQTTFEGITLRRSQLPEVRKQLQYYEGELERLRGGHAIHVVNFGSVR</sequence>
<dbReference type="RefSeq" id="WP_011792024.1">
    <property type="nucleotide sequence ID" value="NC_008751.1"/>
</dbReference>